<organism evidence="8 9">
    <name type="scientific">Nocardia uniformis</name>
    <dbReference type="NCBI Taxonomy" id="53432"/>
    <lineage>
        <taxon>Bacteria</taxon>
        <taxon>Bacillati</taxon>
        <taxon>Actinomycetota</taxon>
        <taxon>Actinomycetes</taxon>
        <taxon>Mycobacteriales</taxon>
        <taxon>Nocardiaceae</taxon>
        <taxon>Nocardia</taxon>
    </lineage>
</organism>
<evidence type="ECO:0000256" key="1">
    <source>
        <dbReference type="ARBA" id="ARBA00004651"/>
    </source>
</evidence>
<dbReference type="InterPro" id="IPR032808">
    <property type="entry name" value="DoxX"/>
</dbReference>
<dbReference type="RefSeq" id="WP_067524591.1">
    <property type="nucleotide sequence ID" value="NZ_JABELX010000005.1"/>
</dbReference>
<dbReference type="Proteomes" id="UP000586827">
    <property type="component" value="Unassembled WGS sequence"/>
</dbReference>
<dbReference type="PANTHER" id="PTHR33452:SF1">
    <property type="entry name" value="INNER MEMBRANE PROTEIN YPHA-RELATED"/>
    <property type="match status" value="1"/>
</dbReference>
<keyword evidence="5 7" id="KW-1133">Transmembrane helix</keyword>
<evidence type="ECO:0000313" key="8">
    <source>
        <dbReference type="EMBL" id="NNH71102.1"/>
    </source>
</evidence>
<comment type="similarity">
    <text evidence="2">Belongs to the DoxX family.</text>
</comment>
<feature type="transmembrane region" description="Helical" evidence="7">
    <location>
        <begin position="90"/>
        <end position="110"/>
    </location>
</feature>
<gene>
    <name evidence="8" type="ORF">HLB23_14710</name>
</gene>
<feature type="transmembrane region" description="Helical" evidence="7">
    <location>
        <begin position="61"/>
        <end position="83"/>
    </location>
</feature>
<evidence type="ECO:0000313" key="9">
    <source>
        <dbReference type="Proteomes" id="UP000586827"/>
    </source>
</evidence>
<dbReference type="AlphaFoldDB" id="A0A849BX25"/>
<dbReference type="EMBL" id="JABELX010000005">
    <property type="protein sequence ID" value="NNH71102.1"/>
    <property type="molecule type" value="Genomic_DNA"/>
</dbReference>
<comment type="caution">
    <text evidence="8">The sequence shown here is derived from an EMBL/GenBank/DDBJ whole genome shotgun (WGS) entry which is preliminary data.</text>
</comment>
<accession>A0A849BX25</accession>
<evidence type="ECO:0000256" key="3">
    <source>
        <dbReference type="ARBA" id="ARBA00022475"/>
    </source>
</evidence>
<keyword evidence="6 7" id="KW-0472">Membrane</keyword>
<dbReference type="PANTHER" id="PTHR33452">
    <property type="entry name" value="OXIDOREDUCTASE CATD-RELATED"/>
    <property type="match status" value="1"/>
</dbReference>
<evidence type="ECO:0000256" key="6">
    <source>
        <dbReference type="ARBA" id="ARBA00023136"/>
    </source>
</evidence>
<protein>
    <submittedName>
        <fullName evidence="8">DoxX family protein</fullName>
    </submittedName>
</protein>
<evidence type="ECO:0000256" key="5">
    <source>
        <dbReference type="ARBA" id="ARBA00022989"/>
    </source>
</evidence>
<evidence type="ECO:0000256" key="2">
    <source>
        <dbReference type="ARBA" id="ARBA00006679"/>
    </source>
</evidence>
<evidence type="ECO:0000256" key="4">
    <source>
        <dbReference type="ARBA" id="ARBA00022692"/>
    </source>
</evidence>
<dbReference type="Pfam" id="PF07681">
    <property type="entry name" value="DoxX"/>
    <property type="match status" value="1"/>
</dbReference>
<dbReference type="GO" id="GO:0005886">
    <property type="term" value="C:plasma membrane"/>
    <property type="evidence" value="ECO:0007669"/>
    <property type="project" value="UniProtKB-SubCell"/>
</dbReference>
<sequence length="164" mass="17525">MPEDRIRLIDRLTATQALGAVILIRLYIGAIFLFEGILKFLRPDTLGSGRFDKAGIPASDIFAPLDGILEIACGALILLGLLTRLAAIPMVVNMVGALLITKSPILWGDAALFAGKSGWWDFVHESRTDFAQLCGSLFLIVVGAGAYSLDARRTTPTATGTPSH</sequence>
<feature type="transmembrane region" description="Helical" evidence="7">
    <location>
        <begin position="20"/>
        <end position="41"/>
    </location>
</feature>
<proteinExistence type="inferred from homology"/>
<keyword evidence="9" id="KW-1185">Reference proteome</keyword>
<dbReference type="InterPro" id="IPR051907">
    <property type="entry name" value="DoxX-like_oxidoreductase"/>
</dbReference>
<feature type="transmembrane region" description="Helical" evidence="7">
    <location>
        <begin position="130"/>
        <end position="149"/>
    </location>
</feature>
<evidence type="ECO:0000256" key="7">
    <source>
        <dbReference type="SAM" id="Phobius"/>
    </source>
</evidence>
<reference evidence="8 9" key="1">
    <citation type="submission" date="2020-05" db="EMBL/GenBank/DDBJ databases">
        <title>MicrobeNet Type strains.</title>
        <authorList>
            <person name="Nicholson A.C."/>
        </authorList>
    </citation>
    <scope>NUCLEOTIDE SEQUENCE [LARGE SCALE GENOMIC DNA]</scope>
    <source>
        <strain evidence="8 9">JCM 3224</strain>
    </source>
</reference>
<keyword evidence="3" id="KW-1003">Cell membrane</keyword>
<comment type="subcellular location">
    <subcellularLocation>
        <location evidence="1">Cell membrane</location>
        <topology evidence="1">Multi-pass membrane protein</topology>
    </subcellularLocation>
</comment>
<name>A0A849BX25_9NOCA</name>
<keyword evidence="4 7" id="KW-0812">Transmembrane</keyword>